<evidence type="ECO:0000256" key="4">
    <source>
        <dbReference type="ARBA" id="ARBA00022722"/>
    </source>
</evidence>
<keyword evidence="7" id="KW-0227">DNA damage</keyword>
<evidence type="ECO:0008006" key="18">
    <source>
        <dbReference type="Google" id="ProtNLM"/>
    </source>
</evidence>
<accession>A0AAV6UJM3</accession>
<dbReference type="GO" id="GO:0000400">
    <property type="term" value="F:four-way junction DNA binding"/>
    <property type="evidence" value="ECO:0007669"/>
    <property type="project" value="UniProtKB-ARBA"/>
</dbReference>
<dbReference type="InterPro" id="IPR008918">
    <property type="entry name" value="HhH2"/>
</dbReference>
<dbReference type="SUPFAM" id="SSF88723">
    <property type="entry name" value="PIN domain-like"/>
    <property type="match status" value="1"/>
</dbReference>
<evidence type="ECO:0000313" key="16">
    <source>
        <dbReference type="EMBL" id="KAG8183978.1"/>
    </source>
</evidence>
<dbReference type="PROSITE" id="PS00841">
    <property type="entry name" value="XPG_1"/>
    <property type="match status" value="1"/>
</dbReference>
<feature type="region of interest" description="Disordered" evidence="13">
    <location>
        <begin position="919"/>
        <end position="974"/>
    </location>
</feature>
<keyword evidence="10" id="KW-0234">DNA repair</keyword>
<dbReference type="GO" id="GO:0017108">
    <property type="term" value="F:5'-flap endonuclease activity"/>
    <property type="evidence" value="ECO:0007669"/>
    <property type="project" value="UniProtKB-ARBA"/>
</dbReference>
<feature type="domain" description="XPG N-terminal" evidence="15">
    <location>
        <begin position="1"/>
        <end position="98"/>
    </location>
</feature>
<dbReference type="Pfam" id="PF00867">
    <property type="entry name" value="XPG_I"/>
    <property type="match status" value="1"/>
</dbReference>
<feature type="compositionally biased region" description="Low complexity" evidence="13">
    <location>
        <begin position="592"/>
        <end position="606"/>
    </location>
</feature>
<evidence type="ECO:0000256" key="9">
    <source>
        <dbReference type="ARBA" id="ARBA00022842"/>
    </source>
</evidence>
<dbReference type="CDD" id="cd09868">
    <property type="entry name" value="PIN_XPG_RAD2"/>
    <property type="match status" value="2"/>
</dbReference>
<dbReference type="InterPro" id="IPR006086">
    <property type="entry name" value="XPG-I_dom"/>
</dbReference>
<dbReference type="Proteomes" id="UP000827092">
    <property type="component" value="Unassembled WGS sequence"/>
</dbReference>
<dbReference type="EMBL" id="JAFNEN010000394">
    <property type="protein sequence ID" value="KAG8183978.1"/>
    <property type="molecule type" value="Genomic_DNA"/>
</dbReference>
<evidence type="ECO:0000256" key="11">
    <source>
        <dbReference type="ARBA" id="ARBA00023242"/>
    </source>
</evidence>
<dbReference type="AlphaFoldDB" id="A0AAV6UJM3"/>
<evidence type="ECO:0000256" key="8">
    <source>
        <dbReference type="ARBA" id="ARBA00022801"/>
    </source>
</evidence>
<name>A0AAV6UJM3_9ARAC</name>
<dbReference type="GO" id="GO:0005634">
    <property type="term" value="C:nucleus"/>
    <property type="evidence" value="ECO:0007669"/>
    <property type="project" value="UniProtKB-SubCell"/>
</dbReference>
<dbReference type="InterPro" id="IPR006085">
    <property type="entry name" value="XPG_DNA_repair_N"/>
</dbReference>
<comment type="caution">
    <text evidence="16">The sequence shown here is derived from an EMBL/GenBank/DDBJ whole genome shotgun (WGS) entry which is preliminary data.</text>
</comment>
<dbReference type="GO" id="GO:0046872">
    <property type="term" value="F:metal ion binding"/>
    <property type="evidence" value="ECO:0007669"/>
    <property type="project" value="UniProtKB-KW"/>
</dbReference>
<dbReference type="GO" id="GO:0006289">
    <property type="term" value="P:nucleotide-excision repair"/>
    <property type="evidence" value="ECO:0007669"/>
    <property type="project" value="InterPro"/>
</dbReference>
<dbReference type="SMART" id="SM00484">
    <property type="entry name" value="XPGI"/>
    <property type="match status" value="1"/>
</dbReference>
<dbReference type="Pfam" id="PF00752">
    <property type="entry name" value="XPG_N"/>
    <property type="match status" value="1"/>
</dbReference>
<dbReference type="FunFam" id="1.10.150.20:FF:000030">
    <property type="entry name" value="Flap endonuclease GEN-like 1"/>
    <property type="match status" value="1"/>
</dbReference>
<dbReference type="InterPro" id="IPR001044">
    <property type="entry name" value="XPG/Rad2_eukaryotes"/>
</dbReference>
<evidence type="ECO:0000256" key="6">
    <source>
        <dbReference type="ARBA" id="ARBA00022759"/>
    </source>
</evidence>
<dbReference type="GO" id="GO:0003697">
    <property type="term" value="F:single-stranded DNA binding"/>
    <property type="evidence" value="ECO:0007669"/>
    <property type="project" value="InterPro"/>
</dbReference>
<evidence type="ECO:0000313" key="17">
    <source>
        <dbReference type="Proteomes" id="UP000827092"/>
    </source>
</evidence>
<keyword evidence="8" id="KW-0378">Hydrolase</keyword>
<comment type="similarity">
    <text evidence="3">Belongs to the XPG/RAD2 endonuclease family. XPG subfamily.</text>
</comment>
<evidence type="ECO:0000256" key="12">
    <source>
        <dbReference type="ARBA" id="ARBA00038112"/>
    </source>
</evidence>
<dbReference type="GO" id="GO:0008821">
    <property type="term" value="F:crossover junction DNA endonuclease activity"/>
    <property type="evidence" value="ECO:0007669"/>
    <property type="project" value="UniProtKB-ARBA"/>
</dbReference>
<evidence type="ECO:0000259" key="15">
    <source>
        <dbReference type="SMART" id="SM00485"/>
    </source>
</evidence>
<feature type="compositionally biased region" description="Polar residues" evidence="13">
    <location>
        <begin position="506"/>
        <end position="518"/>
    </location>
</feature>
<feature type="domain" description="XPG-I" evidence="14">
    <location>
        <begin position="682"/>
        <end position="751"/>
    </location>
</feature>
<dbReference type="CDD" id="cd09904">
    <property type="entry name" value="H3TH_XPG"/>
    <property type="match status" value="1"/>
</dbReference>
<dbReference type="PANTHER" id="PTHR16171">
    <property type="entry name" value="DNA REPAIR PROTEIN COMPLEMENTING XP-G CELLS-RELATED"/>
    <property type="match status" value="1"/>
</dbReference>
<reference evidence="16 17" key="1">
    <citation type="journal article" date="2022" name="Nat. Ecol. Evol.">
        <title>A masculinizing supergene underlies an exaggerated male reproductive morph in a spider.</title>
        <authorList>
            <person name="Hendrickx F."/>
            <person name="De Corte Z."/>
            <person name="Sonet G."/>
            <person name="Van Belleghem S.M."/>
            <person name="Kostlbacher S."/>
            <person name="Vangestel C."/>
        </authorList>
    </citation>
    <scope>NUCLEOTIDE SEQUENCE [LARGE SCALE GENOMIC DNA]</scope>
    <source>
        <strain evidence="16">W744_W776</strain>
    </source>
</reference>
<comment type="subcellular location">
    <subcellularLocation>
        <location evidence="2">Nucleus</location>
    </subcellularLocation>
</comment>
<keyword evidence="4" id="KW-0540">Nuclease</keyword>
<feature type="compositionally biased region" description="Low complexity" evidence="13">
    <location>
        <begin position="520"/>
        <end position="530"/>
    </location>
</feature>
<dbReference type="InterPro" id="IPR019974">
    <property type="entry name" value="XPG_CS"/>
</dbReference>
<evidence type="ECO:0000256" key="2">
    <source>
        <dbReference type="ARBA" id="ARBA00004123"/>
    </source>
</evidence>
<feature type="region of interest" description="Disordered" evidence="13">
    <location>
        <begin position="506"/>
        <end position="550"/>
    </location>
</feature>
<evidence type="ECO:0000256" key="3">
    <source>
        <dbReference type="ARBA" id="ARBA00005283"/>
    </source>
</evidence>
<evidence type="ECO:0000256" key="1">
    <source>
        <dbReference type="ARBA" id="ARBA00001946"/>
    </source>
</evidence>
<dbReference type="InterPro" id="IPR006084">
    <property type="entry name" value="XPG/Rad2"/>
</dbReference>
<dbReference type="Gene3D" id="3.40.50.1010">
    <property type="entry name" value="5'-nuclease"/>
    <property type="match status" value="2"/>
</dbReference>
<evidence type="ECO:0000259" key="14">
    <source>
        <dbReference type="SMART" id="SM00484"/>
    </source>
</evidence>
<dbReference type="PRINTS" id="PR00853">
    <property type="entry name" value="XPGRADSUPER"/>
</dbReference>
<feature type="compositionally biased region" description="Basic residues" evidence="13">
    <location>
        <begin position="935"/>
        <end position="958"/>
    </location>
</feature>
<sequence length="974" mass="109360">MGVLGLWQLLAPVGQPVALESLENKIFAVDISIWLNQAIKGYRDSQGGSLPNAHLLSLFSRLCKLLFYRIRPIIVFDGGFPELKKQTIINRQNRRAAVKQSSRDIGMKILTNYVASQNLGKGSGETNSKNIIKPKENRREEIYQLPPLPEPIQQGFSESAEDLVEWKFTNFSKEDIKYLNKIDIESDDFNDLPPDVKQEILSTLKESRRHRTWEQSQELPEDSDEFSNFQLQGLLKKRNLSRKLEQVQKDLRQISAADFVAQYTSDHVLGETNKIMSDDCSHYVLLKKIMKSADSTSKSEDSGEASSSMMDTKNAFIKDLENIDVVDDFFDEKPKNLCSKIDKNVVDNFDNFSEEDVDNPPEACQVTSVKKELSFEKASSSIDSRVVLSSDDEEDIQLLNDKNNRQSDIKVSEPIQSSEKSSQSLANVFPLSYPDLNESYLETDFVAVSSSDDEMIPCDEIPAESLLSQPCYNPQTVEVPNLFSEKKVCSKIDSVQTDDITGVSDVNFNNDSKNSPTKRNILNSNLSNNIPTIEKPETSDKGSIPASILSPTSIIKPTSSIQTTTSKGSILSEPSASSVSSTLCVSSTQSASSVSSTSNMPSMSAPPFSSTPFNSAPSTSALPSTSREEPEELSPETIQRNLELREELDAANLLLEADQAKLDRQNRTVQDHMIEDCKELLRLFGIPFVVSPTEAEAQCAFYDLANLSHGTITDDSDVWLFGGKRVYKNFFTQQKYVEFFKDHEIFTHFGLSRKKLINFALLTGSDYTEGIEGVGRVTAMEILSEFPGDNIDALCKFKDWWTKCNKHAHPPENKVRAKLLKLVLGESFPDEKVFEAYLKPEIDESTEKFTWGRPDLDALRDYTKEKFGWNKTKVDEQLLPVIKKLGERDSQTHLDSFFTVSLKKQTELFPSKRMMSAVKKITSPQKDAYPPPTKPNKRRSKAAVKKTVQRKAVCRTKQSKPQGPVLSEESSDES</sequence>
<evidence type="ECO:0000256" key="7">
    <source>
        <dbReference type="ARBA" id="ARBA00022763"/>
    </source>
</evidence>
<keyword evidence="11" id="KW-0539">Nucleus</keyword>
<keyword evidence="17" id="KW-1185">Reference proteome</keyword>
<organism evidence="16 17">
    <name type="scientific">Oedothorax gibbosus</name>
    <dbReference type="NCBI Taxonomy" id="931172"/>
    <lineage>
        <taxon>Eukaryota</taxon>
        <taxon>Metazoa</taxon>
        <taxon>Ecdysozoa</taxon>
        <taxon>Arthropoda</taxon>
        <taxon>Chelicerata</taxon>
        <taxon>Arachnida</taxon>
        <taxon>Araneae</taxon>
        <taxon>Araneomorphae</taxon>
        <taxon>Entelegynae</taxon>
        <taxon>Araneoidea</taxon>
        <taxon>Linyphiidae</taxon>
        <taxon>Erigoninae</taxon>
        <taxon>Oedothorax</taxon>
    </lineage>
</organism>
<comment type="similarity">
    <text evidence="12">Belongs to the XPG/RAD2 endonuclease family. GEN subfamily.</text>
</comment>
<dbReference type="PRINTS" id="PR00066">
    <property type="entry name" value="XRODRMPGMNTG"/>
</dbReference>
<feature type="region of interest" description="Disordered" evidence="13">
    <location>
        <begin position="592"/>
        <end position="637"/>
    </location>
</feature>
<evidence type="ECO:0000256" key="13">
    <source>
        <dbReference type="SAM" id="MobiDB-lite"/>
    </source>
</evidence>
<dbReference type="InterPro" id="IPR029060">
    <property type="entry name" value="PIN-like_dom_sf"/>
</dbReference>
<dbReference type="SMART" id="SM00485">
    <property type="entry name" value="XPGN"/>
    <property type="match status" value="1"/>
</dbReference>
<evidence type="ECO:0000256" key="10">
    <source>
        <dbReference type="ARBA" id="ARBA00023204"/>
    </source>
</evidence>
<dbReference type="SUPFAM" id="SSF47807">
    <property type="entry name" value="5' to 3' exonuclease, C-terminal subdomain"/>
    <property type="match status" value="1"/>
</dbReference>
<keyword evidence="9" id="KW-0460">Magnesium</keyword>
<gene>
    <name evidence="16" type="ORF">JTE90_007411</name>
</gene>
<feature type="compositionally biased region" description="Low complexity" evidence="13">
    <location>
        <begin position="615"/>
        <end position="625"/>
    </location>
</feature>
<dbReference type="PANTHER" id="PTHR16171:SF7">
    <property type="entry name" value="DNA REPAIR PROTEIN RAD2"/>
    <property type="match status" value="1"/>
</dbReference>
<dbReference type="Gene3D" id="1.10.150.20">
    <property type="entry name" value="5' to 3' exonuclease, C-terminal subdomain"/>
    <property type="match status" value="1"/>
</dbReference>
<keyword evidence="6" id="KW-0255">Endonuclease</keyword>
<proteinExistence type="inferred from homology"/>
<dbReference type="InterPro" id="IPR036279">
    <property type="entry name" value="5-3_exonuclease_C_sf"/>
</dbReference>
<keyword evidence="5" id="KW-0479">Metal-binding</keyword>
<comment type="cofactor">
    <cofactor evidence="1">
        <name>Mg(2+)</name>
        <dbReference type="ChEBI" id="CHEBI:18420"/>
    </cofactor>
</comment>
<protein>
    <recommendedName>
        <fullName evidence="18">DNA repair protein complementing XP-G cells</fullName>
    </recommendedName>
</protein>
<dbReference type="SMART" id="SM00279">
    <property type="entry name" value="HhH2"/>
    <property type="match status" value="1"/>
</dbReference>
<evidence type="ECO:0000256" key="5">
    <source>
        <dbReference type="ARBA" id="ARBA00022723"/>
    </source>
</evidence>